<evidence type="ECO:0000256" key="4">
    <source>
        <dbReference type="ARBA" id="ARBA00021520"/>
    </source>
</evidence>
<comment type="function">
    <text evidence="1">Involved in endoplasmic reticulum to Golgi apparatus trafficking at a very early stage.</text>
</comment>
<dbReference type="CTD" id="60684"/>
<reference evidence="11" key="1">
    <citation type="submission" date="2025-08" db="UniProtKB">
        <authorList>
            <consortium name="RefSeq"/>
        </authorList>
    </citation>
    <scope>IDENTIFICATION</scope>
    <source>
        <tissue evidence="11">Sperm</tissue>
    </source>
</reference>
<dbReference type="Pfam" id="PF11817">
    <property type="entry name" value="Foie-gras_1"/>
    <property type="match status" value="1"/>
</dbReference>
<evidence type="ECO:0000256" key="3">
    <source>
        <dbReference type="ARBA" id="ARBA00007051"/>
    </source>
</evidence>
<keyword evidence="6" id="KW-0931">ER-Golgi transport</keyword>
<feature type="domain" description="Trafficking protein particle complex subunit 11" evidence="8">
    <location>
        <begin position="265"/>
        <end position="523"/>
    </location>
</feature>
<evidence type="ECO:0000256" key="5">
    <source>
        <dbReference type="ARBA" id="ARBA00022448"/>
    </source>
</evidence>
<dbReference type="GO" id="GO:0016192">
    <property type="term" value="P:vesicle-mediated transport"/>
    <property type="evidence" value="ECO:0007669"/>
    <property type="project" value="UniProtKB-KW"/>
</dbReference>
<evidence type="ECO:0000313" key="10">
    <source>
        <dbReference type="Proteomes" id="UP001318040"/>
    </source>
</evidence>
<proteinExistence type="inferred from homology"/>
<dbReference type="Proteomes" id="UP001318040">
    <property type="component" value="Chromosome 8"/>
</dbReference>
<protein>
    <recommendedName>
        <fullName evidence="4">Trafficking protein particle complex subunit 11</fullName>
    </recommendedName>
</protein>
<dbReference type="AlphaFoldDB" id="A0AAJ7SUD7"/>
<comment type="similarity">
    <text evidence="3">Belongs to the TRAPPC11 family.</text>
</comment>
<evidence type="ECO:0000256" key="2">
    <source>
        <dbReference type="ARBA" id="ARBA00004222"/>
    </source>
</evidence>
<dbReference type="GO" id="GO:0005794">
    <property type="term" value="C:Golgi apparatus"/>
    <property type="evidence" value="ECO:0007669"/>
    <property type="project" value="UniProtKB-SubCell"/>
</dbReference>
<feature type="domain" description="Trafficking protein particle complex subunit 11 C-terminal" evidence="9">
    <location>
        <begin position="1044"/>
        <end position="1099"/>
    </location>
</feature>
<evidence type="ECO:0000259" key="9">
    <source>
        <dbReference type="Pfam" id="PF12742"/>
    </source>
</evidence>
<comment type="subcellular location">
    <subcellularLocation>
        <location evidence="2">Golgi apparatus</location>
        <location evidence="2">cis-Golgi network</location>
    </subcellularLocation>
</comment>
<accession>A0AAJ7SUD7</accession>
<name>A0AAJ7SUD7_PETMA</name>
<dbReference type="Pfam" id="PF12742">
    <property type="entry name" value="Gryzun-like"/>
    <property type="match status" value="1"/>
</dbReference>
<evidence type="ECO:0000256" key="1">
    <source>
        <dbReference type="ARBA" id="ARBA00001995"/>
    </source>
</evidence>
<organism evidence="10 11">
    <name type="scientific">Petromyzon marinus</name>
    <name type="common">Sea lamprey</name>
    <dbReference type="NCBI Taxonomy" id="7757"/>
    <lineage>
        <taxon>Eukaryota</taxon>
        <taxon>Metazoa</taxon>
        <taxon>Chordata</taxon>
        <taxon>Craniata</taxon>
        <taxon>Vertebrata</taxon>
        <taxon>Cyclostomata</taxon>
        <taxon>Hyperoartia</taxon>
        <taxon>Petromyzontiformes</taxon>
        <taxon>Petromyzontidae</taxon>
        <taxon>Petromyzon</taxon>
    </lineage>
</organism>
<evidence type="ECO:0000313" key="11">
    <source>
        <dbReference type="RefSeq" id="XP_032805735.1"/>
    </source>
</evidence>
<dbReference type="InterPro" id="IPR021773">
    <property type="entry name" value="TPC11"/>
</dbReference>
<gene>
    <name evidence="11" type="primary">TRAPPC11</name>
</gene>
<keyword evidence="10" id="KW-1185">Reference proteome</keyword>
<keyword evidence="5" id="KW-0813">Transport</keyword>
<dbReference type="PANTHER" id="PTHR14374:SF0">
    <property type="entry name" value="TRAFFICKING PROTEIN PARTICLE COMPLEX SUBUNIT 11"/>
    <property type="match status" value="1"/>
</dbReference>
<evidence type="ECO:0000256" key="6">
    <source>
        <dbReference type="ARBA" id="ARBA00022892"/>
    </source>
</evidence>
<dbReference type="InterPro" id="IPR025876">
    <property type="entry name" value="TRAPPC11_C"/>
</dbReference>
<evidence type="ECO:0000256" key="7">
    <source>
        <dbReference type="ARBA" id="ARBA00023034"/>
    </source>
</evidence>
<dbReference type="KEGG" id="pmrn:116940269"/>
<keyword evidence="7" id="KW-0333">Golgi apparatus</keyword>
<dbReference type="RefSeq" id="XP_032805735.1">
    <property type="nucleotide sequence ID" value="XM_032949844.1"/>
</dbReference>
<sequence length="1139" mass="127994">MPVPGSEWELPPELCCRPMTFVALTGLDVVYNAIHRAIWDAFSANRRGERVPISFKVLAGDHEYPKCRSKRTSYEWYIPKGILKSGWMHKHLNLVPAVTVIFFELDWDDAQWKEKQSECATRVEIVRTSLHGRNTKVAVVLIQKKAPLPPGEDLVAAERAAALCNSCELSAKSLFVLPHTDHLVGYIIRLENAFYELSLSYYHMEARRVKSHKEFLNKTNHQLLFVRHQFKIGFFNELKQDTQTALKHYRAAYAHVHELRAHDTNMLEIKTFVGFINYKICRLSFQHNTPLDAIAQFRKHVDLCKKRVGASELAFEHSAWMSKQFSVFGDLFDEAIKLGLTAIQTQHPGFYYQQAAYHALERKNLAAVLCNHATPLAYPSPDPLETSSGQLDYYGQRPWRQGQQSIDPPDAAREREGILALQLREKKVDHSGLIIPLLSSAVAQFKKYKCPRMKSYLMVQMGEEYYCARDYKKSLTLLSYVLWEYRSERWWSLLTSILSTALKCAYLMGQNLEYITFCLELLGRASTLSHEKKASIQRNLMKVLMNGSPDPEPGCIVESVRAAQKLWDDRMSLKGNNYFTVDAQSYVPFVECKAVLTANSFPVDSLVELHVYLRASCPFPVRYSSLSLTFNNPAYNEFCTLSDTSSVSWSMEPPASDHEMCLVPEKTKRHVFTFVGQAEDVGKKIEVTSVIAVLGSDSTRRVLLHWAKGGGDAASAHEATQVLRSFRRPPAMAEGEQAWDGITVQASTLLAPRAPKIAVQMQHEPPALTNEMFRIRVTVQSLEDVPVANVTLTVGLKSGQDANLTQTTHVTLDGSKICDESHPSSLHDIPLGDLQPGQTVDKTVFVKCSIVGTRIFLVSVGYSVNASVGTSGKEVTCRCHKDETIIIETVLPFDTSVKLVSTKFEAMERVYSDDPFVLLTEVLSMSPWALTITASQLQLTSPMEHTDRDVNSQLQQMELQTGESGSECYCLQCPPIANGQSGIALGTYTLIWKRSSAGPDTLLVSTVVTLPHVIVETIPLYVKTELPASGCVREMLPVQYTLHNRTDIVQEVELTVDASEAFMFSGNKQIRLRILPGSQQELRYNMYPLVAGFQPLPRLHFKLLRFPGASDELIRRLLPTHVFVKPQGRGLESNMSEAG</sequence>
<evidence type="ECO:0000259" key="8">
    <source>
        <dbReference type="Pfam" id="PF11817"/>
    </source>
</evidence>
<dbReference type="PANTHER" id="PTHR14374">
    <property type="entry name" value="FOIE GRAS"/>
    <property type="match status" value="1"/>
</dbReference>